<evidence type="ECO:0000313" key="3">
    <source>
        <dbReference type="Proteomes" id="UP000463224"/>
    </source>
</evidence>
<sequence length="121" mass="12957">MYVHSLIAGLLFATVASAGDMPVFHTLRLDNTTVNLSLLSSLGSTEPGYDFDVIVGLTELDGSGQRIFRDRGGHRARVRCGAPASVFVGGADHAIGLATTSHEPRDWKTDLWRSICTVPTS</sequence>
<name>A0A844QJ38_9HYPH</name>
<accession>A0A844QJ38</accession>
<proteinExistence type="predicted"/>
<organism evidence="2 3">
    <name type="scientific">Nitratireductor arenosus</name>
    <dbReference type="NCBI Taxonomy" id="2682096"/>
    <lineage>
        <taxon>Bacteria</taxon>
        <taxon>Pseudomonadati</taxon>
        <taxon>Pseudomonadota</taxon>
        <taxon>Alphaproteobacteria</taxon>
        <taxon>Hyphomicrobiales</taxon>
        <taxon>Phyllobacteriaceae</taxon>
        <taxon>Nitratireductor</taxon>
    </lineage>
</organism>
<protein>
    <submittedName>
        <fullName evidence="2">Uncharacterized protein</fullName>
    </submittedName>
</protein>
<feature type="chain" id="PRO_5032483257" evidence="1">
    <location>
        <begin position="19"/>
        <end position="121"/>
    </location>
</feature>
<dbReference type="Proteomes" id="UP000463224">
    <property type="component" value="Unassembled WGS sequence"/>
</dbReference>
<dbReference type="RefSeq" id="WP_156712969.1">
    <property type="nucleotide sequence ID" value="NZ_WPHG01000003.1"/>
</dbReference>
<gene>
    <name evidence="2" type="ORF">GN330_12070</name>
</gene>
<keyword evidence="3" id="KW-1185">Reference proteome</keyword>
<feature type="signal peptide" evidence="1">
    <location>
        <begin position="1"/>
        <end position="18"/>
    </location>
</feature>
<dbReference type="AlphaFoldDB" id="A0A844QJ38"/>
<evidence type="ECO:0000256" key="1">
    <source>
        <dbReference type="SAM" id="SignalP"/>
    </source>
</evidence>
<keyword evidence="1" id="KW-0732">Signal</keyword>
<comment type="caution">
    <text evidence="2">The sequence shown here is derived from an EMBL/GenBank/DDBJ whole genome shotgun (WGS) entry which is preliminary data.</text>
</comment>
<reference evidence="2 3" key="1">
    <citation type="submission" date="2019-12" db="EMBL/GenBank/DDBJ databases">
        <title>Nitratireductor arenosus sp. nov., Isolated from sea sand, Jeju island, South Korea.</title>
        <authorList>
            <person name="Kim W."/>
        </authorList>
    </citation>
    <scope>NUCLEOTIDE SEQUENCE [LARGE SCALE GENOMIC DNA]</scope>
    <source>
        <strain evidence="2 3">CAU 1489</strain>
    </source>
</reference>
<dbReference type="EMBL" id="WPHG01000003">
    <property type="protein sequence ID" value="MVA97980.1"/>
    <property type="molecule type" value="Genomic_DNA"/>
</dbReference>
<evidence type="ECO:0000313" key="2">
    <source>
        <dbReference type="EMBL" id="MVA97980.1"/>
    </source>
</evidence>